<proteinExistence type="predicted"/>
<feature type="non-terminal residue" evidence="2">
    <location>
        <position position="71"/>
    </location>
</feature>
<dbReference type="GO" id="GO:0016881">
    <property type="term" value="F:acid-amino acid ligase activity"/>
    <property type="evidence" value="ECO:0007669"/>
    <property type="project" value="InterPro"/>
</dbReference>
<dbReference type="InterPro" id="IPR000713">
    <property type="entry name" value="Mur_ligase_N"/>
</dbReference>
<evidence type="ECO:0000313" key="2">
    <source>
        <dbReference type="EMBL" id="GAD45470.1"/>
    </source>
</evidence>
<evidence type="ECO:0000313" key="3">
    <source>
        <dbReference type="Proteomes" id="UP000016985"/>
    </source>
</evidence>
<feature type="domain" description="Mur ligase N-terminal catalytic" evidence="1">
    <location>
        <begin position="31"/>
        <end position="70"/>
    </location>
</feature>
<evidence type="ECO:0000259" key="1">
    <source>
        <dbReference type="Pfam" id="PF01225"/>
    </source>
</evidence>
<dbReference type="EMBL" id="BASX01000035">
    <property type="protein sequence ID" value="GAD45470.1"/>
    <property type="molecule type" value="Genomic_DNA"/>
</dbReference>
<accession>U2YDP3</accession>
<dbReference type="AlphaFoldDB" id="U2YDP3"/>
<comment type="caution">
    <text evidence="2">The sequence shown here is derived from an EMBL/GenBank/DDBJ whole genome shotgun (WGS) entry which is preliminary data.</text>
</comment>
<sequence>MQLTFYEVASVLKAKNDVHLFPDCTFRKAEFDSRLIGEGDLFLPLKGARDGHDFIATAFKNGAVATLSEKE</sequence>
<organism evidence="2 3">
    <name type="scientific">Streptococcus constellatus subsp. pharyngis SK1060 = CCUG 46377</name>
    <dbReference type="NCBI Taxonomy" id="1035184"/>
    <lineage>
        <taxon>Bacteria</taxon>
        <taxon>Bacillati</taxon>
        <taxon>Bacillota</taxon>
        <taxon>Bacilli</taxon>
        <taxon>Lactobacillales</taxon>
        <taxon>Streptococcaceae</taxon>
        <taxon>Streptococcus</taxon>
        <taxon>Streptococcus anginosus group</taxon>
    </lineage>
</organism>
<dbReference type="Gene3D" id="3.40.1390.10">
    <property type="entry name" value="MurE/MurF, N-terminal domain"/>
    <property type="match status" value="1"/>
</dbReference>
<dbReference type="InterPro" id="IPR035911">
    <property type="entry name" value="MurE/MurF_N"/>
</dbReference>
<dbReference type="Pfam" id="PF01225">
    <property type="entry name" value="Mur_ligase"/>
    <property type="match status" value="1"/>
</dbReference>
<dbReference type="SUPFAM" id="SSF63418">
    <property type="entry name" value="MurE/MurF N-terminal domain"/>
    <property type="match status" value="1"/>
</dbReference>
<protein>
    <submittedName>
        <fullName evidence="2">UDP-N-acetylmuramyl pentapeptide synthase</fullName>
    </submittedName>
</protein>
<keyword evidence="3" id="KW-1185">Reference proteome</keyword>
<reference evidence="2 3" key="1">
    <citation type="submission" date="2013-09" db="EMBL/GenBank/DDBJ databases">
        <title>Genome Sequences of seven clinical isolates and type strains of anginosus group streptococci.</title>
        <authorList>
            <person name="Maruyama F."/>
            <person name="Sakurai A."/>
            <person name="Ogura Y."/>
            <person name="Homma H."/>
            <person name="Takahashi N."/>
            <person name="Ohtsubo Y."/>
            <person name="Hoshino T."/>
            <person name="Okahashi N."/>
            <person name="Nakagawa I."/>
            <person name="Kimura S."/>
            <person name="Fujiwara T."/>
            <person name="Hayashi T."/>
            <person name="Shintani S."/>
        </authorList>
    </citation>
    <scope>NUCLEOTIDE SEQUENCE [LARGE SCALE GENOMIC DNA]</scope>
    <source>
        <strain evidence="3">CCUG46377</strain>
    </source>
</reference>
<dbReference type="RefSeq" id="WP_022525768.1">
    <property type="nucleotide sequence ID" value="NZ_BASX01000035.1"/>
</dbReference>
<dbReference type="Proteomes" id="UP000016985">
    <property type="component" value="Unassembled WGS sequence"/>
</dbReference>
<gene>
    <name evidence="2" type="ORF">ANG5_1998</name>
</gene>
<name>U2YDP3_STRCV</name>